<dbReference type="Proteomes" id="UP000677082">
    <property type="component" value="Unassembled WGS sequence"/>
</dbReference>
<keyword evidence="1" id="KW-1133">Transmembrane helix</keyword>
<dbReference type="AlphaFoldDB" id="A0A919T6T8"/>
<keyword evidence="1" id="KW-0812">Transmembrane</keyword>
<dbReference type="RefSeq" id="WP_213005078.1">
    <property type="nucleotide sequence ID" value="NZ_BOQN01000011.1"/>
</dbReference>
<feature type="transmembrane region" description="Helical" evidence="1">
    <location>
        <begin position="31"/>
        <end position="49"/>
    </location>
</feature>
<proteinExistence type="predicted"/>
<reference evidence="2 3" key="1">
    <citation type="submission" date="2021-03" db="EMBL/GenBank/DDBJ databases">
        <title>Whole genome shotgun sequence of Actinoplanes toevensis NBRC 105298.</title>
        <authorList>
            <person name="Komaki H."/>
            <person name="Tamura T."/>
        </authorList>
    </citation>
    <scope>NUCLEOTIDE SEQUENCE [LARGE SCALE GENOMIC DNA]</scope>
    <source>
        <strain evidence="2 3">NBRC 105298</strain>
    </source>
</reference>
<accession>A0A919T6T8</accession>
<sequence length="87" mass="9119">MVKSLSYGATTLGALLGGIAAAWSCPRLVIAAAALLSATATFFLPGFPVDNRRGVGELGLTDRPTAETVLDHYESWRSNRAARKGGK</sequence>
<protein>
    <submittedName>
        <fullName evidence="2">Uncharacterized protein</fullName>
    </submittedName>
</protein>
<comment type="caution">
    <text evidence="2">The sequence shown here is derived from an EMBL/GenBank/DDBJ whole genome shotgun (WGS) entry which is preliminary data.</text>
</comment>
<evidence type="ECO:0000313" key="2">
    <source>
        <dbReference type="EMBL" id="GIM89101.1"/>
    </source>
</evidence>
<gene>
    <name evidence="2" type="ORF">Ato02nite_008940</name>
</gene>
<dbReference type="EMBL" id="BOQN01000011">
    <property type="protein sequence ID" value="GIM89101.1"/>
    <property type="molecule type" value="Genomic_DNA"/>
</dbReference>
<keyword evidence="3" id="KW-1185">Reference proteome</keyword>
<evidence type="ECO:0000256" key="1">
    <source>
        <dbReference type="SAM" id="Phobius"/>
    </source>
</evidence>
<organism evidence="2 3">
    <name type="scientific">Paractinoplanes toevensis</name>
    <dbReference type="NCBI Taxonomy" id="571911"/>
    <lineage>
        <taxon>Bacteria</taxon>
        <taxon>Bacillati</taxon>
        <taxon>Actinomycetota</taxon>
        <taxon>Actinomycetes</taxon>
        <taxon>Micromonosporales</taxon>
        <taxon>Micromonosporaceae</taxon>
        <taxon>Paractinoplanes</taxon>
    </lineage>
</organism>
<evidence type="ECO:0000313" key="3">
    <source>
        <dbReference type="Proteomes" id="UP000677082"/>
    </source>
</evidence>
<name>A0A919T6T8_9ACTN</name>
<keyword evidence="1" id="KW-0472">Membrane</keyword>